<keyword evidence="4" id="KW-1185">Reference proteome</keyword>
<organism evidence="3 4">
    <name type="scientific">Reticulomyxa filosa</name>
    <dbReference type="NCBI Taxonomy" id="46433"/>
    <lineage>
        <taxon>Eukaryota</taxon>
        <taxon>Sar</taxon>
        <taxon>Rhizaria</taxon>
        <taxon>Retaria</taxon>
        <taxon>Foraminifera</taxon>
        <taxon>Monothalamids</taxon>
        <taxon>Reticulomyxidae</taxon>
        <taxon>Reticulomyxa</taxon>
    </lineage>
</organism>
<dbReference type="Proteomes" id="UP000023152">
    <property type="component" value="Unassembled WGS sequence"/>
</dbReference>
<keyword evidence="1" id="KW-1133">Transmembrane helix</keyword>
<evidence type="ECO:0000313" key="4">
    <source>
        <dbReference type="Proteomes" id="UP000023152"/>
    </source>
</evidence>
<protein>
    <submittedName>
        <fullName evidence="3">Uncharacterized protein</fullName>
    </submittedName>
</protein>
<dbReference type="AlphaFoldDB" id="X6MFF6"/>
<evidence type="ECO:0000256" key="1">
    <source>
        <dbReference type="SAM" id="Phobius"/>
    </source>
</evidence>
<keyword evidence="2" id="KW-0732">Signal</keyword>
<name>X6MFF6_RETFI</name>
<evidence type="ECO:0000313" key="3">
    <source>
        <dbReference type="EMBL" id="ETO12753.1"/>
    </source>
</evidence>
<accession>X6MFF6</accession>
<gene>
    <name evidence="3" type="ORF">RFI_24622</name>
</gene>
<feature type="signal peptide" evidence="2">
    <location>
        <begin position="1"/>
        <end position="19"/>
    </location>
</feature>
<proteinExistence type="predicted"/>
<keyword evidence="1" id="KW-0472">Membrane</keyword>
<reference evidence="3 4" key="1">
    <citation type="journal article" date="2013" name="Curr. Biol.">
        <title>The Genome of the Foraminiferan Reticulomyxa filosa.</title>
        <authorList>
            <person name="Glockner G."/>
            <person name="Hulsmann N."/>
            <person name="Schleicher M."/>
            <person name="Noegel A.A."/>
            <person name="Eichinger L."/>
            <person name="Gallinger C."/>
            <person name="Pawlowski J."/>
            <person name="Sierra R."/>
            <person name="Euteneuer U."/>
            <person name="Pillet L."/>
            <person name="Moustafa A."/>
            <person name="Platzer M."/>
            <person name="Groth M."/>
            <person name="Szafranski K."/>
            <person name="Schliwa M."/>
        </authorList>
    </citation>
    <scope>NUCLEOTIDE SEQUENCE [LARGE SCALE GENOMIC DNA]</scope>
</reference>
<feature type="transmembrane region" description="Helical" evidence="1">
    <location>
        <begin position="167"/>
        <end position="183"/>
    </location>
</feature>
<feature type="chain" id="PRO_5004975698" evidence="2">
    <location>
        <begin position="20"/>
        <end position="199"/>
    </location>
</feature>
<keyword evidence="1" id="KW-0812">Transmembrane</keyword>
<dbReference type="EMBL" id="ASPP01021114">
    <property type="protein sequence ID" value="ETO12753.1"/>
    <property type="molecule type" value="Genomic_DNA"/>
</dbReference>
<sequence length="199" mass="23787">MTIFYQFVTILTFLVPSFSELVELWSTEHLTDLIMSDAFRKVNLSEQLLCNEQSKTIKKTKTNVNDKGYSSSPTSSDCVSTLRSYGFTDHSLPNALHFVVATFDRKAAKNVWYQWDEDVMDVFKYYDVNTTDKPMKQWCPTILFQPQNWSEPIQFYQKKKDGKFVDWVWKLLEIKVFFFFFFFEKKKKRRNLMFKIKTC</sequence>
<evidence type="ECO:0000256" key="2">
    <source>
        <dbReference type="SAM" id="SignalP"/>
    </source>
</evidence>
<comment type="caution">
    <text evidence="3">The sequence shown here is derived from an EMBL/GenBank/DDBJ whole genome shotgun (WGS) entry which is preliminary data.</text>
</comment>